<protein>
    <submittedName>
        <fullName evidence="1">Putative membrane spanning protein</fullName>
    </submittedName>
</protein>
<dbReference type="AlphaFoldDB" id="W5SWT7"/>
<evidence type="ECO:0000313" key="1">
    <source>
        <dbReference type="EMBL" id="AHH11168.1"/>
    </source>
</evidence>
<keyword evidence="1" id="KW-0614">Plasmid</keyword>
<dbReference type="Pfam" id="PF05714">
    <property type="entry name" value="PFam54_60"/>
    <property type="match status" value="1"/>
</dbReference>
<dbReference type="EMBL" id="CP005746">
    <property type="protein sequence ID" value="AHH11168.1"/>
    <property type="molecule type" value="Genomic_DNA"/>
</dbReference>
<dbReference type="Proteomes" id="UP000019330">
    <property type="component" value="Plasmid unnamed"/>
</dbReference>
<gene>
    <name evidence="1" type="ORF">BCO_0027700</name>
</gene>
<name>W5SWT7_9SPIR</name>
<dbReference type="InterPro" id="IPR008421">
    <property type="entry name" value="Borrelia_lipoprotein_PFam54/60"/>
</dbReference>
<proteinExistence type="predicted"/>
<dbReference type="HOGENOM" id="CLU_062986_1_1_12"/>
<sequence>MKHKLSVKLILIALITTTCESEFDVTEELEEELIRAEDARQIVLEPQLSKTDEAEKKQKQLIIAILKSKTIMAKYTLKIHKNDMWIENMEKSELYGMNTQSSAFHVAKNRDNNEVYATDTNKNARKQIYLALEHRISTITNFNEILNKLAEGADSNVNYAQNEHDIKTEYNTLIENILAEARKYAHNYFERALIPLYDKQDKLNSLSLDDLRELKDKFDELQKIRDTCKTYAETIYNDFKNDKDKIRTGVVLHLRNYINKNHYKYKFKALFKETEKPAYYISQILNKIQTH</sequence>
<accession>W5SWT7</accession>
<dbReference type="RefSeq" id="WP_025408516.1">
    <property type="nucleotide sequence ID" value="NZ_CP005746.1"/>
</dbReference>
<evidence type="ECO:0000313" key="2">
    <source>
        <dbReference type="Proteomes" id="UP000019330"/>
    </source>
</evidence>
<dbReference type="Gene3D" id="1.10.3160.10">
    <property type="entry name" value="Bbcrasp-1"/>
    <property type="match status" value="1"/>
</dbReference>
<keyword evidence="2" id="KW-1185">Reference proteome</keyword>
<reference evidence="1" key="1">
    <citation type="submission" date="2013-04" db="EMBL/GenBank/DDBJ databases">
        <title>Comparative Genomics of Relapsing Fever Spirochetes.</title>
        <authorList>
            <person name="Schwan T.G."/>
            <person name="Raffel S.J."/>
            <person name="Porcella S.F."/>
            <person name="Martens C.A."/>
            <person name="Bruno D.P."/>
            <person name="Ricklefs S.M."/>
            <person name="Barbian K.B."/>
        </authorList>
    </citation>
    <scope>NUCLEOTIDE SEQUENCE</scope>
    <source>
        <strain evidence="1">Co53</strain>
        <plasmid evidence="1">unnamed</plasmid>
    </source>
</reference>
<organism evidence="1">
    <name type="scientific">Borrelia coriaceae ATCC 43381</name>
    <dbReference type="NCBI Taxonomy" id="1408429"/>
    <lineage>
        <taxon>Bacteria</taxon>
        <taxon>Pseudomonadati</taxon>
        <taxon>Spirochaetota</taxon>
        <taxon>Spirochaetia</taxon>
        <taxon>Spirochaetales</taxon>
        <taxon>Borreliaceae</taxon>
        <taxon>Borrelia</taxon>
    </lineage>
</organism>
<geneLocation type="plasmid" evidence="1 2">
    <name>unnamed</name>
</geneLocation>